<proteinExistence type="predicted"/>
<name>A0A3M7RT37_BRAPC</name>
<protein>
    <submittedName>
        <fullName evidence="1">Uncharacterized protein</fullName>
    </submittedName>
</protein>
<evidence type="ECO:0000313" key="2">
    <source>
        <dbReference type="Proteomes" id="UP000276133"/>
    </source>
</evidence>
<dbReference type="EMBL" id="REGN01002685">
    <property type="protein sequence ID" value="RNA26726.1"/>
    <property type="molecule type" value="Genomic_DNA"/>
</dbReference>
<organism evidence="1 2">
    <name type="scientific">Brachionus plicatilis</name>
    <name type="common">Marine rotifer</name>
    <name type="synonym">Brachionus muelleri</name>
    <dbReference type="NCBI Taxonomy" id="10195"/>
    <lineage>
        <taxon>Eukaryota</taxon>
        <taxon>Metazoa</taxon>
        <taxon>Spiralia</taxon>
        <taxon>Gnathifera</taxon>
        <taxon>Rotifera</taxon>
        <taxon>Eurotatoria</taxon>
        <taxon>Monogononta</taxon>
        <taxon>Pseudotrocha</taxon>
        <taxon>Ploima</taxon>
        <taxon>Brachionidae</taxon>
        <taxon>Brachionus</taxon>
    </lineage>
</organism>
<evidence type="ECO:0000313" key="1">
    <source>
        <dbReference type="EMBL" id="RNA26726.1"/>
    </source>
</evidence>
<reference evidence="1 2" key="1">
    <citation type="journal article" date="2018" name="Sci. Rep.">
        <title>Genomic signatures of local adaptation to the degree of environmental predictability in rotifers.</title>
        <authorList>
            <person name="Franch-Gras L."/>
            <person name="Hahn C."/>
            <person name="Garcia-Roger E.M."/>
            <person name="Carmona M.J."/>
            <person name="Serra M."/>
            <person name="Gomez A."/>
        </authorList>
    </citation>
    <scope>NUCLEOTIDE SEQUENCE [LARGE SCALE GENOMIC DNA]</scope>
    <source>
        <strain evidence="1">HYR1</strain>
    </source>
</reference>
<gene>
    <name evidence="1" type="ORF">BpHYR1_003828</name>
</gene>
<sequence length="100" mass="11723">MASIFIIEIKLLNFSRLRQDPFRNNRMRYESVYGALLFKRAELLASIKKMKIEEDSFRNINQSKQSDEGAKSTLQDIATYTKIKVDDILKLYGNDRDKVD</sequence>
<dbReference type="AlphaFoldDB" id="A0A3M7RT37"/>
<dbReference type="Proteomes" id="UP000276133">
    <property type="component" value="Unassembled WGS sequence"/>
</dbReference>
<accession>A0A3M7RT37</accession>
<keyword evidence="2" id="KW-1185">Reference proteome</keyword>
<comment type="caution">
    <text evidence="1">The sequence shown here is derived from an EMBL/GenBank/DDBJ whole genome shotgun (WGS) entry which is preliminary data.</text>
</comment>